<proteinExistence type="inferred from homology"/>
<feature type="short sequence motif" description="HXTX 1" evidence="2">
    <location>
        <begin position="37"/>
        <end position="40"/>
    </location>
</feature>
<dbReference type="AlphaFoldDB" id="A0A849ABN6"/>
<comment type="function">
    <text evidence="2">Hydrolyzes RNA 2',3'-cyclic phosphodiester to an RNA 2'-phosphomonoester.</text>
</comment>
<dbReference type="NCBIfam" id="TIGR02258">
    <property type="entry name" value="2_5_ligase"/>
    <property type="match status" value="1"/>
</dbReference>
<organism evidence="3 4">
    <name type="scientific">Flexivirga aerilata</name>
    <dbReference type="NCBI Taxonomy" id="1656889"/>
    <lineage>
        <taxon>Bacteria</taxon>
        <taxon>Bacillati</taxon>
        <taxon>Actinomycetota</taxon>
        <taxon>Actinomycetes</taxon>
        <taxon>Micrococcales</taxon>
        <taxon>Dermacoccaceae</taxon>
        <taxon>Flexivirga</taxon>
    </lineage>
</organism>
<dbReference type="InterPro" id="IPR004175">
    <property type="entry name" value="RNA_CPDase"/>
</dbReference>
<dbReference type="InterPro" id="IPR009097">
    <property type="entry name" value="Cyclic_Pdiesterase"/>
</dbReference>
<keyword evidence="1 2" id="KW-0378">Hydrolase</keyword>
<comment type="caution">
    <text evidence="3">The sequence shown here is derived from an EMBL/GenBank/DDBJ whole genome shotgun (WGS) entry which is preliminary data.</text>
</comment>
<feature type="active site" description="Proton donor" evidence="2">
    <location>
        <position position="37"/>
    </location>
</feature>
<comment type="similarity">
    <text evidence="2">Belongs to the 2H phosphoesterase superfamily. ThpR family.</text>
</comment>
<gene>
    <name evidence="3" type="primary">thpR</name>
    <name evidence="3" type="ORF">HJ588_03370</name>
</gene>
<dbReference type="Gene3D" id="3.90.1140.10">
    <property type="entry name" value="Cyclic phosphodiesterase"/>
    <property type="match status" value="1"/>
</dbReference>
<dbReference type="EMBL" id="JABENB010000001">
    <property type="protein sequence ID" value="NNG38314.1"/>
    <property type="molecule type" value="Genomic_DNA"/>
</dbReference>
<sequence length="190" mass="21404">MTRMFAAVLPPEPVKEDLAEFLQPRAEHPWIDPEQWHITLAFLAQVNDARLDELLDGLRAAGRRRSPMTLRLHGAGAFPDPVQAKVLWLDIAASAADREELHRLSTNVRRTAAHAGAPPDGKDFRPHLTVSRLKRPGQQLDWLDVLSTYDGSPWQATDFALIESHLGEGPRGRPRYEIVERFPLLGDRTD</sequence>
<dbReference type="GO" id="GO:0008664">
    <property type="term" value="F:RNA 2',3'-cyclic 3'-phosphodiesterase activity"/>
    <property type="evidence" value="ECO:0007669"/>
    <property type="project" value="UniProtKB-EC"/>
</dbReference>
<feature type="short sequence motif" description="HXTX 2" evidence="2">
    <location>
        <begin position="127"/>
        <end position="130"/>
    </location>
</feature>
<feature type="active site" description="Proton acceptor" evidence="2">
    <location>
        <position position="127"/>
    </location>
</feature>
<dbReference type="Pfam" id="PF13563">
    <property type="entry name" value="2_5_RNA_ligase2"/>
    <property type="match status" value="1"/>
</dbReference>
<dbReference type="EC" id="3.1.4.58" evidence="2"/>
<evidence type="ECO:0000313" key="4">
    <source>
        <dbReference type="Proteomes" id="UP000557772"/>
    </source>
</evidence>
<dbReference type="Proteomes" id="UP000557772">
    <property type="component" value="Unassembled WGS sequence"/>
</dbReference>
<evidence type="ECO:0000256" key="1">
    <source>
        <dbReference type="ARBA" id="ARBA00022801"/>
    </source>
</evidence>
<dbReference type="PANTHER" id="PTHR35561">
    <property type="entry name" value="RNA 2',3'-CYCLIC PHOSPHODIESTERASE"/>
    <property type="match status" value="1"/>
</dbReference>
<reference evidence="3 4" key="1">
    <citation type="submission" date="2020-05" db="EMBL/GenBank/DDBJ databases">
        <title>Flexivirga sp. ID2601S isolated from air conditioner.</title>
        <authorList>
            <person name="Kim D.H."/>
        </authorList>
    </citation>
    <scope>NUCLEOTIDE SEQUENCE [LARGE SCALE GENOMIC DNA]</scope>
    <source>
        <strain evidence="3 4">ID2601S</strain>
    </source>
</reference>
<evidence type="ECO:0000313" key="3">
    <source>
        <dbReference type="EMBL" id="NNG38314.1"/>
    </source>
</evidence>
<dbReference type="PANTHER" id="PTHR35561:SF1">
    <property type="entry name" value="RNA 2',3'-CYCLIC PHOSPHODIESTERASE"/>
    <property type="match status" value="1"/>
</dbReference>
<dbReference type="RefSeq" id="WP_171151930.1">
    <property type="nucleotide sequence ID" value="NZ_JABENB010000001.1"/>
</dbReference>
<accession>A0A849ABN6</accession>
<dbReference type="SUPFAM" id="SSF55144">
    <property type="entry name" value="LigT-like"/>
    <property type="match status" value="1"/>
</dbReference>
<dbReference type="HAMAP" id="MF_01940">
    <property type="entry name" value="RNA_CPDase"/>
    <property type="match status" value="1"/>
</dbReference>
<name>A0A849ABN6_9MICO</name>
<evidence type="ECO:0000256" key="2">
    <source>
        <dbReference type="HAMAP-Rule" id="MF_01940"/>
    </source>
</evidence>
<protein>
    <recommendedName>
        <fullName evidence="2">RNA 2',3'-cyclic phosphodiesterase</fullName>
        <shortName evidence="2">RNA 2',3'-CPDase</shortName>
        <ecNumber evidence="2">3.1.4.58</ecNumber>
    </recommendedName>
</protein>
<comment type="catalytic activity">
    <reaction evidence="2">
        <text>a 3'-end 2',3'-cyclophospho-ribonucleotide-RNA + H2O = a 3'-end 2'-phospho-ribonucleotide-RNA + H(+)</text>
        <dbReference type="Rhea" id="RHEA:11828"/>
        <dbReference type="Rhea" id="RHEA-COMP:10464"/>
        <dbReference type="Rhea" id="RHEA-COMP:17353"/>
        <dbReference type="ChEBI" id="CHEBI:15377"/>
        <dbReference type="ChEBI" id="CHEBI:15378"/>
        <dbReference type="ChEBI" id="CHEBI:83064"/>
        <dbReference type="ChEBI" id="CHEBI:173113"/>
        <dbReference type="EC" id="3.1.4.58"/>
    </reaction>
</comment>
<keyword evidence="4" id="KW-1185">Reference proteome</keyword>
<dbReference type="GO" id="GO:0004113">
    <property type="term" value="F:2',3'-cyclic-nucleotide 3'-phosphodiesterase activity"/>
    <property type="evidence" value="ECO:0007669"/>
    <property type="project" value="InterPro"/>
</dbReference>